<dbReference type="Proteomes" id="UP001201980">
    <property type="component" value="Unassembled WGS sequence"/>
</dbReference>
<proteinExistence type="predicted"/>
<dbReference type="EMBL" id="JAKWBI020000012">
    <property type="protein sequence ID" value="KAJ2906537.1"/>
    <property type="molecule type" value="Genomic_DNA"/>
</dbReference>
<evidence type="ECO:0000313" key="1">
    <source>
        <dbReference type="EMBL" id="KAJ2906537.1"/>
    </source>
</evidence>
<keyword evidence="2" id="KW-1185">Reference proteome</keyword>
<sequence>MCLKDIGDSASAIVEEQQMAAMLATVERITRIVNRCRIYEILHTPETVDTGALENFTKSLVDLYAGILRALVDSHDLLLVRTARYVLQVIALPSMMGDVLDGLSNYEEAVQTESQGVGLRGYWFPHLISCLWASTGESHRISKVVGHLTVFFSSYHLPLVARTGRRKELMEFTLDHSKQLLMVLVCSYPRVNIALDALDEFDEENRRRLMEFLT</sequence>
<name>A0AAD5RYV2_9PEZI</name>
<evidence type="ECO:0000313" key="2">
    <source>
        <dbReference type="Proteomes" id="UP001201980"/>
    </source>
</evidence>
<protein>
    <submittedName>
        <fullName evidence="1">Uncharacterized protein</fullName>
    </submittedName>
</protein>
<dbReference type="AlphaFoldDB" id="A0AAD5RYV2"/>
<organism evidence="1 2">
    <name type="scientific">Zalerion maritima</name>
    <dbReference type="NCBI Taxonomy" id="339359"/>
    <lineage>
        <taxon>Eukaryota</taxon>
        <taxon>Fungi</taxon>
        <taxon>Dikarya</taxon>
        <taxon>Ascomycota</taxon>
        <taxon>Pezizomycotina</taxon>
        <taxon>Sordariomycetes</taxon>
        <taxon>Lulworthiomycetidae</taxon>
        <taxon>Lulworthiales</taxon>
        <taxon>Lulworthiaceae</taxon>
        <taxon>Zalerion</taxon>
    </lineage>
</organism>
<accession>A0AAD5RYV2</accession>
<gene>
    <name evidence="1" type="ORF">MKZ38_001180</name>
</gene>
<comment type="caution">
    <text evidence="1">The sequence shown here is derived from an EMBL/GenBank/DDBJ whole genome shotgun (WGS) entry which is preliminary data.</text>
</comment>
<reference evidence="1" key="1">
    <citation type="submission" date="2022-07" db="EMBL/GenBank/DDBJ databases">
        <title>Draft genome sequence of Zalerion maritima ATCC 34329, a (micro)plastics degrading marine fungus.</title>
        <authorList>
            <person name="Paco A."/>
            <person name="Goncalves M.F.M."/>
            <person name="Rocha-Santos T.A.P."/>
            <person name="Alves A."/>
        </authorList>
    </citation>
    <scope>NUCLEOTIDE SEQUENCE</scope>
    <source>
        <strain evidence="1">ATCC 34329</strain>
    </source>
</reference>